<evidence type="ECO:0000313" key="3">
    <source>
        <dbReference type="Proteomes" id="UP000199391"/>
    </source>
</evidence>
<gene>
    <name evidence="2" type="ORF">SAMN05216552_104625</name>
</gene>
<keyword evidence="1" id="KW-0175">Coiled coil</keyword>
<dbReference type="OrthoDB" id="6631807at2"/>
<feature type="coiled-coil region" evidence="1">
    <location>
        <begin position="164"/>
        <end position="198"/>
    </location>
</feature>
<evidence type="ECO:0000256" key="1">
    <source>
        <dbReference type="SAM" id="Coils"/>
    </source>
</evidence>
<dbReference type="RefSeq" id="WP_143133390.1">
    <property type="nucleotide sequence ID" value="NZ_FPBO01000046.1"/>
</dbReference>
<protein>
    <submittedName>
        <fullName evidence="2">Uncharacterized protein</fullName>
    </submittedName>
</protein>
<dbReference type="Proteomes" id="UP000199391">
    <property type="component" value="Unassembled WGS sequence"/>
</dbReference>
<name>A0A1I7M102_9BURK</name>
<dbReference type="STRING" id="1035707.SAMN05216552_104625"/>
<sequence>MTSHSDYHVYGFKTDEILEYLAKNGFTITAEAIPVELAPPQWPPEYSLFPSFGKHDAALIMSGIIPDEISNWNYWDDPHPEAGRKLKLIDACAEEILALDPDFEFNRDHGRRRWSPTEIDTSEKISQAIWRQWCNSVGVEWPIPERSNGAPTAPATDAELLAKWQQAEIALAEAGKQIEVLQAELRSAQATIDDLRRTAGDKDAIALHNTHLMKIAIQVQRDYWKDLNTPPKQEILCAELMEQYKLTKPEAQAVERVACPIDRKKVLPSG</sequence>
<proteinExistence type="predicted"/>
<dbReference type="EMBL" id="FPBO01000046">
    <property type="protein sequence ID" value="SFV15480.1"/>
    <property type="molecule type" value="Genomic_DNA"/>
</dbReference>
<evidence type="ECO:0000313" key="2">
    <source>
        <dbReference type="EMBL" id="SFV15480.1"/>
    </source>
</evidence>
<keyword evidence="3" id="KW-1185">Reference proteome</keyword>
<dbReference type="AlphaFoldDB" id="A0A1I7M102"/>
<reference evidence="3" key="1">
    <citation type="submission" date="2016-10" db="EMBL/GenBank/DDBJ databases">
        <authorList>
            <person name="Varghese N."/>
            <person name="Submissions S."/>
        </authorList>
    </citation>
    <scope>NUCLEOTIDE SEQUENCE [LARGE SCALE GENOMIC DNA]</scope>
    <source>
        <strain evidence="3">CGMCC 1.11014</strain>
    </source>
</reference>
<accession>A0A1I7M102</accession>
<organism evidence="2 3">
    <name type="scientific">Pseudoduganella namucuonensis</name>
    <dbReference type="NCBI Taxonomy" id="1035707"/>
    <lineage>
        <taxon>Bacteria</taxon>
        <taxon>Pseudomonadati</taxon>
        <taxon>Pseudomonadota</taxon>
        <taxon>Betaproteobacteria</taxon>
        <taxon>Burkholderiales</taxon>
        <taxon>Oxalobacteraceae</taxon>
        <taxon>Telluria group</taxon>
        <taxon>Pseudoduganella</taxon>
    </lineage>
</organism>